<dbReference type="InterPro" id="IPR040382">
    <property type="entry name" value="NOL10/Enp2"/>
</dbReference>
<dbReference type="GO" id="GO:0000462">
    <property type="term" value="P:maturation of SSU-rRNA from tricistronic rRNA transcript (SSU-rRNA, 5.8S rRNA, LSU-rRNA)"/>
    <property type="evidence" value="ECO:0007669"/>
    <property type="project" value="TreeGrafter"/>
</dbReference>
<organism evidence="2 3">
    <name type="scientific">Caerostris extrusa</name>
    <name type="common">Bark spider</name>
    <name type="synonym">Caerostris bankana</name>
    <dbReference type="NCBI Taxonomy" id="172846"/>
    <lineage>
        <taxon>Eukaryota</taxon>
        <taxon>Metazoa</taxon>
        <taxon>Ecdysozoa</taxon>
        <taxon>Arthropoda</taxon>
        <taxon>Chelicerata</taxon>
        <taxon>Arachnida</taxon>
        <taxon>Araneae</taxon>
        <taxon>Araneomorphae</taxon>
        <taxon>Entelegynae</taxon>
        <taxon>Araneoidea</taxon>
        <taxon>Araneidae</taxon>
        <taxon>Caerostris</taxon>
    </lineage>
</organism>
<dbReference type="GO" id="GO:0030686">
    <property type="term" value="C:90S preribosome"/>
    <property type="evidence" value="ECO:0007669"/>
    <property type="project" value="TreeGrafter"/>
</dbReference>
<dbReference type="EMBL" id="BPLR01003727">
    <property type="protein sequence ID" value="GIX88006.1"/>
    <property type="molecule type" value="Genomic_DNA"/>
</dbReference>
<dbReference type="Proteomes" id="UP001054945">
    <property type="component" value="Unassembled WGS sequence"/>
</dbReference>
<dbReference type="PANTHER" id="PTHR14927">
    <property type="entry name" value="NUCLEOLAR PROTEIN 10"/>
    <property type="match status" value="1"/>
</dbReference>
<dbReference type="GO" id="GO:0032040">
    <property type="term" value="C:small-subunit processome"/>
    <property type="evidence" value="ECO:0007669"/>
    <property type="project" value="TreeGrafter"/>
</dbReference>
<gene>
    <name evidence="2" type="primary">nol10</name>
    <name evidence="2" type="ORF">CEXT_5631</name>
</gene>
<dbReference type="AlphaFoldDB" id="A0AAV4NTA8"/>
<dbReference type="Pfam" id="PF23098">
    <property type="entry name" value="Beta-prop_NOL10_N"/>
    <property type="match status" value="1"/>
</dbReference>
<feature type="domain" description="Nucleolar protein 10-like N-terminal" evidence="1">
    <location>
        <begin position="5"/>
        <end position="149"/>
    </location>
</feature>
<evidence type="ECO:0000259" key="1">
    <source>
        <dbReference type="Pfam" id="PF23098"/>
    </source>
</evidence>
<reference evidence="2 3" key="1">
    <citation type="submission" date="2021-06" db="EMBL/GenBank/DDBJ databases">
        <title>Caerostris extrusa draft genome.</title>
        <authorList>
            <person name="Kono N."/>
            <person name="Arakawa K."/>
        </authorList>
    </citation>
    <scope>NUCLEOTIDE SEQUENCE [LARGE SCALE GENOMIC DNA]</scope>
</reference>
<evidence type="ECO:0000313" key="2">
    <source>
        <dbReference type="EMBL" id="GIX88006.1"/>
    </source>
</evidence>
<comment type="caution">
    <text evidence="2">The sequence shown here is derived from an EMBL/GenBank/DDBJ whole genome shotgun (WGS) entry which is preliminary data.</text>
</comment>
<keyword evidence="3" id="KW-1185">Reference proteome</keyword>
<name>A0AAV4NTA8_CAEEX</name>
<evidence type="ECO:0000313" key="3">
    <source>
        <dbReference type="Proteomes" id="UP001054945"/>
    </source>
</evidence>
<dbReference type="InterPro" id="IPR056551">
    <property type="entry name" value="Beta-prop_NOL10_N"/>
</dbReference>
<protein>
    <submittedName>
        <fullName evidence="2">Nucleolar protein 10</fullName>
    </submittedName>
</protein>
<dbReference type="PANTHER" id="PTHR14927:SF0">
    <property type="entry name" value="NUCLEOLAR PROTEIN 10"/>
    <property type="match status" value="1"/>
</dbReference>
<accession>A0AAV4NTA8</accession>
<sequence>MECKTFKGVKIYNLTCGKSLPDWLSEKKRRMMQKKNVDIRRRIDLIQDFEMPTLSNRIKMSRDGNFIFTTGIYKPRVRCYDVNNLAMKFDRCFDSEAVEFEILSDDYKKLAILQCDRSIEIHAQHGSYYKFRIPRFGRDMKYHKFSCDL</sequence>
<proteinExistence type="predicted"/>